<reference evidence="10 12" key="1">
    <citation type="submission" date="2016-01" db="EMBL/GenBank/DDBJ databases">
        <title>Genome sequence of the acidophilic iron oxidising Ferrovum strain Z-31.</title>
        <authorList>
            <person name="Poehlein A."/>
            <person name="Ullrich S.R."/>
            <person name="Schloemann M."/>
            <person name="Muehling M."/>
            <person name="Daniel R."/>
        </authorList>
    </citation>
    <scope>NUCLEOTIDE SEQUENCE [LARGE SCALE GENOMIC DNA]</scope>
    <source>
        <strain evidence="10 12">Z-31</strain>
    </source>
</reference>
<dbReference type="Gene3D" id="3.40.50.300">
    <property type="entry name" value="P-loop containing nucleotide triphosphate hydrolases"/>
    <property type="match status" value="1"/>
</dbReference>
<protein>
    <recommendedName>
        <fullName evidence="2">DNA polymerase III subunit delta</fullName>
        <ecNumber evidence="1">2.7.7.7</ecNumber>
    </recommendedName>
</protein>
<proteinExistence type="inferred from homology"/>
<evidence type="ECO:0000256" key="1">
    <source>
        <dbReference type="ARBA" id="ARBA00012417"/>
    </source>
</evidence>
<dbReference type="InterPro" id="IPR027417">
    <property type="entry name" value="P-loop_NTPase"/>
</dbReference>
<evidence type="ECO:0000259" key="9">
    <source>
        <dbReference type="Pfam" id="PF06144"/>
    </source>
</evidence>
<accession>A0A859A953</accession>
<keyword evidence="6" id="KW-0239">DNA-directed DNA polymerase</keyword>
<dbReference type="InterPro" id="IPR010372">
    <property type="entry name" value="DNA_pol3_delta_N"/>
</dbReference>
<name>A0A859A953_9PROT</name>
<dbReference type="PATRIC" id="fig|1789004.3.peg.977"/>
<dbReference type="AlphaFoldDB" id="A0A859A953"/>
<dbReference type="Pfam" id="PF06144">
    <property type="entry name" value="DNA_pol3_delta"/>
    <property type="match status" value="1"/>
</dbReference>
<keyword evidence="3 10" id="KW-0808">Transferase</keyword>
<dbReference type="GO" id="GO:0003677">
    <property type="term" value="F:DNA binding"/>
    <property type="evidence" value="ECO:0007669"/>
    <property type="project" value="InterPro"/>
</dbReference>
<dbReference type="Gene3D" id="1.10.8.60">
    <property type="match status" value="1"/>
</dbReference>
<evidence type="ECO:0000256" key="5">
    <source>
        <dbReference type="ARBA" id="ARBA00022705"/>
    </source>
</evidence>
<evidence type="ECO:0000256" key="4">
    <source>
        <dbReference type="ARBA" id="ARBA00022695"/>
    </source>
</evidence>
<evidence type="ECO:0000256" key="3">
    <source>
        <dbReference type="ARBA" id="ARBA00022679"/>
    </source>
</evidence>
<dbReference type="EMBL" id="CP071137">
    <property type="protein sequence ID" value="QWY76414.1"/>
    <property type="molecule type" value="Genomic_DNA"/>
</dbReference>
<dbReference type="InterPro" id="IPR005790">
    <property type="entry name" value="DNA_polIII_delta"/>
</dbReference>
<keyword evidence="12" id="KW-1185">Reference proteome</keyword>
<gene>
    <name evidence="10" type="primary">holA</name>
    <name evidence="10" type="ORF">FEMY_09620</name>
    <name evidence="11" type="ORF">JZL65_07780</name>
</gene>
<feature type="domain" description="DNA polymerase III delta N-terminal" evidence="9">
    <location>
        <begin position="21"/>
        <end position="138"/>
    </location>
</feature>
<dbReference type="GO" id="GO:0009360">
    <property type="term" value="C:DNA polymerase III complex"/>
    <property type="evidence" value="ECO:0007669"/>
    <property type="project" value="InterPro"/>
</dbReference>
<dbReference type="OrthoDB" id="9770982at2"/>
<evidence type="ECO:0000256" key="8">
    <source>
        <dbReference type="ARBA" id="ARBA00049244"/>
    </source>
</evidence>
<dbReference type="Gene3D" id="1.20.272.10">
    <property type="match status" value="1"/>
</dbReference>
<keyword evidence="5" id="KW-0235">DNA replication</keyword>
<dbReference type="EMBL" id="LRRD01000013">
    <property type="protein sequence ID" value="KXW58563.1"/>
    <property type="molecule type" value="Genomic_DNA"/>
</dbReference>
<comment type="similarity">
    <text evidence="7">Belongs to the DNA polymerase HolA subunit family.</text>
</comment>
<dbReference type="SUPFAM" id="SSF48019">
    <property type="entry name" value="post-AAA+ oligomerization domain-like"/>
    <property type="match status" value="1"/>
</dbReference>
<evidence type="ECO:0000313" key="12">
    <source>
        <dbReference type="Proteomes" id="UP000075653"/>
    </source>
</evidence>
<dbReference type="RefSeq" id="WP_031597829.1">
    <property type="nucleotide sequence ID" value="NZ_CP053675.1"/>
</dbReference>
<evidence type="ECO:0000313" key="10">
    <source>
        <dbReference type="EMBL" id="KXW58563.1"/>
    </source>
</evidence>
<evidence type="ECO:0000256" key="7">
    <source>
        <dbReference type="ARBA" id="ARBA00034754"/>
    </source>
</evidence>
<dbReference type="GO" id="GO:0003887">
    <property type="term" value="F:DNA-directed DNA polymerase activity"/>
    <property type="evidence" value="ECO:0007669"/>
    <property type="project" value="UniProtKB-KW"/>
</dbReference>
<dbReference type="EC" id="2.7.7.7" evidence="1"/>
<dbReference type="SUPFAM" id="SSF52540">
    <property type="entry name" value="P-loop containing nucleoside triphosphate hydrolases"/>
    <property type="match status" value="1"/>
</dbReference>
<keyword evidence="4 10" id="KW-0548">Nucleotidyltransferase</keyword>
<dbReference type="PANTHER" id="PTHR34388">
    <property type="entry name" value="DNA POLYMERASE III SUBUNIT DELTA"/>
    <property type="match status" value="1"/>
</dbReference>
<comment type="catalytic activity">
    <reaction evidence="8">
        <text>DNA(n) + a 2'-deoxyribonucleoside 5'-triphosphate = DNA(n+1) + diphosphate</text>
        <dbReference type="Rhea" id="RHEA:22508"/>
        <dbReference type="Rhea" id="RHEA-COMP:17339"/>
        <dbReference type="Rhea" id="RHEA-COMP:17340"/>
        <dbReference type="ChEBI" id="CHEBI:33019"/>
        <dbReference type="ChEBI" id="CHEBI:61560"/>
        <dbReference type="ChEBI" id="CHEBI:173112"/>
        <dbReference type="EC" id="2.7.7.7"/>
    </reaction>
</comment>
<dbReference type="NCBIfam" id="TIGR01128">
    <property type="entry name" value="holA"/>
    <property type="match status" value="1"/>
</dbReference>
<dbReference type="InterPro" id="IPR008921">
    <property type="entry name" value="DNA_pol3_clamp-load_cplx_C"/>
</dbReference>
<dbReference type="PANTHER" id="PTHR34388:SF1">
    <property type="entry name" value="DNA POLYMERASE III SUBUNIT DELTA"/>
    <property type="match status" value="1"/>
</dbReference>
<dbReference type="Proteomes" id="UP000075653">
    <property type="component" value="Unassembled WGS sequence"/>
</dbReference>
<dbReference type="CDD" id="cd18138">
    <property type="entry name" value="HLD_clamp_pol_III_delta"/>
    <property type="match status" value="1"/>
</dbReference>
<dbReference type="GO" id="GO:0006261">
    <property type="term" value="P:DNA-templated DNA replication"/>
    <property type="evidence" value="ECO:0007669"/>
    <property type="project" value="TreeGrafter"/>
</dbReference>
<sequence>MRLSPEQWPSHLNRLVPPLTLLIGSEPFLSLECQDHWRRACRAQNYEERKVWTVESRFAWTEVDLHWNSGSLFGSRCAVEIHLPSGKPGPEGTRQLEKLANSPQEDKRLLILLSELDYRTRQAPWLTQLQTKALWTETQPVPRNALPRWIAQRLGPCQASSEALEFLADCTEGNLLATAQEIAKLSLLYPTGPLTLEQVQSAVMVMSRHTLTDLTRALSQGNGAQILLLLRSLNQEGEALPLVLWSLSEDWRATYLLCRTREEGRTLSPSIFKEARLWGERRPLLEGFSQRTSSRACAQALQGAAEVDQLAKGLGHGDPWETLGQVILDLFPQKSPVN</sequence>
<organism evidence="10 12">
    <name type="scientific">Ferrovum myxofaciens</name>
    <dbReference type="NCBI Taxonomy" id="416213"/>
    <lineage>
        <taxon>Bacteria</taxon>
        <taxon>Pseudomonadati</taxon>
        <taxon>Pseudomonadota</taxon>
        <taxon>Betaproteobacteria</taxon>
        <taxon>Ferrovales</taxon>
        <taxon>Ferrovaceae</taxon>
        <taxon>Ferrovum</taxon>
    </lineage>
</organism>
<reference evidence="11" key="2">
    <citation type="submission" date="2021-02" db="EMBL/GenBank/DDBJ databases">
        <title>Comparative genomics of Ferrovum myxofaciens strains, predominant extremophile bacteria forming large biofilm stalactites in acid mine ecosystems.</title>
        <authorList>
            <person name="Burkartova K."/>
            <person name="Ridl J."/>
            <person name="Pajer P."/>
            <person name="Falteisek L."/>
        </authorList>
    </citation>
    <scope>NUCLEOTIDE SEQUENCE</scope>
    <source>
        <strain evidence="11">MI1III</strain>
    </source>
</reference>
<evidence type="ECO:0000256" key="2">
    <source>
        <dbReference type="ARBA" id="ARBA00017703"/>
    </source>
</evidence>
<dbReference type="Proteomes" id="UP000683551">
    <property type="component" value="Chromosome"/>
</dbReference>
<evidence type="ECO:0000256" key="6">
    <source>
        <dbReference type="ARBA" id="ARBA00022932"/>
    </source>
</evidence>
<evidence type="ECO:0000313" key="11">
    <source>
        <dbReference type="EMBL" id="QWY76414.1"/>
    </source>
</evidence>
<accession>A0A149VZA6</accession>